<name>A0ABZ2KAM5_9BACT</name>
<evidence type="ECO:0000313" key="6">
    <source>
        <dbReference type="EMBL" id="WXA95728.1"/>
    </source>
</evidence>
<sequence>MKLIAKGKDYASFEFGDLKVVALRDGYVDMPPTRLRQESGRPFDTPPDGVHLVDGQLRLSVNAFLIIENERSVLIDTGAADTWHSTMGALLDGMREAGIDRTSVTHVALTHTHEDHVNGLIAADGSEAFPRAERIFLAKEEISIFSGRLARLRDRATPIDDEFPISKHIAAVKAAGHSPGHTAYDIESSVGHLIAWGDTVHVPSIQFARPEITWQWDDDPSNARKARMVLLNRATRPNHFVAGAHLDFPGIGRVTKSGNQFVFHAID</sequence>
<keyword evidence="7" id="KW-1185">Reference proteome</keyword>
<dbReference type="InterPro" id="IPR036866">
    <property type="entry name" value="RibonucZ/Hydroxyglut_hydro"/>
</dbReference>
<dbReference type="SUPFAM" id="SSF56281">
    <property type="entry name" value="Metallo-hydrolase/oxidoreductase"/>
    <property type="match status" value="1"/>
</dbReference>
<dbReference type="Proteomes" id="UP001379533">
    <property type="component" value="Chromosome"/>
</dbReference>
<comment type="similarity">
    <text evidence="1">Belongs to the metallo-beta-lactamase superfamily.</text>
</comment>
<keyword evidence="4" id="KW-0862">Zinc</keyword>
<dbReference type="CDD" id="cd07720">
    <property type="entry name" value="OPHC2-like_MBL-fold"/>
    <property type="match status" value="1"/>
</dbReference>
<dbReference type="InterPro" id="IPR001279">
    <property type="entry name" value="Metallo-B-lactamas"/>
</dbReference>
<protein>
    <submittedName>
        <fullName evidence="6">MBL fold metallo-hydrolase</fullName>
    </submittedName>
</protein>
<keyword evidence="3" id="KW-0378">Hydrolase</keyword>
<evidence type="ECO:0000256" key="3">
    <source>
        <dbReference type="ARBA" id="ARBA00022801"/>
    </source>
</evidence>
<evidence type="ECO:0000259" key="5">
    <source>
        <dbReference type="SMART" id="SM00849"/>
    </source>
</evidence>
<keyword evidence="2" id="KW-0479">Metal-binding</keyword>
<gene>
    <name evidence="6" type="ORF">LZC95_02595</name>
</gene>
<dbReference type="Pfam" id="PF00753">
    <property type="entry name" value="Lactamase_B"/>
    <property type="match status" value="1"/>
</dbReference>
<accession>A0ABZ2KAM5</accession>
<dbReference type="PANTHER" id="PTHR42978:SF6">
    <property type="entry name" value="QUORUM-QUENCHING LACTONASE YTNP-RELATED"/>
    <property type="match status" value="1"/>
</dbReference>
<dbReference type="RefSeq" id="WP_394846337.1">
    <property type="nucleotide sequence ID" value="NZ_CP089982.1"/>
</dbReference>
<dbReference type="Gene3D" id="3.60.15.10">
    <property type="entry name" value="Ribonuclease Z/Hydroxyacylglutathione hydrolase-like"/>
    <property type="match status" value="1"/>
</dbReference>
<feature type="domain" description="Metallo-beta-lactamase" evidence="5">
    <location>
        <begin position="60"/>
        <end position="239"/>
    </location>
</feature>
<dbReference type="InterPro" id="IPR051013">
    <property type="entry name" value="MBL_superfamily_lactonases"/>
</dbReference>
<organism evidence="6 7">
    <name type="scientific">Pendulispora brunnea</name>
    <dbReference type="NCBI Taxonomy" id="2905690"/>
    <lineage>
        <taxon>Bacteria</taxon>
        <taxon>Pseudomonadati</taxon>
        <taxon>Myxococcota</taxon>
        <taxon>Myxococcia</taxon>
        <taxon>Myxococcales</taxon>
        <taxon>Sorangiineae</taxon>
        <taxon>Pendulisporaceae</taxon>
        <taxon>Pendulispora</taxon>
    </lineage>
</organism>
<proteinExistence type="inferred from homology"/>
<evidence type="ECO:0000256" key="2">
    <source>
        <dbReference type="ARBA" id="ARBA00022723"/>
    </source>
</evidence>
<evidence type="ECO:0000313" key="7">
    <source>
        <dbReference type="Proteomes" id="UP001379533"/>
    </source>
</evidence>
<dbReference type="SMART" id="SM00849">
    <property type="entry name" value="Lactamase_B"/>
    <property type="match status" value="1"/>
</dbReference>
<evidence type="ECO:0000256" key="4">
    <source>
        <dbReference type="ARBA" id="ARBA00022833"/>
    </source>
</evidence>
<reference evidence="6 7" key="1">
    <citation type="submission" date="2021-12" db="EMBL/GenBank/DDBJ databases">
        <title>Discovery of the Pendulisporaceae a myxobacterial family with distinct sporulation behavior and unique specialized metabolism.</title>
        <authorList>
            <person name="Garcia R."/>
            <person name="Popoff A."/>
            <person name="Bader C.D."/>
            <person name="Loehr J."/>
            <person name="Walesch S."/>
            <person name="Walt C."/>
            <person name="Boldt J."/>
            <person name="Bunk B."/>
            <person name="Haeckl F.J.F.P.J."/>
            <person name="Gunesch A.P."/>
            <person name="Birkelbach J."/>
            <person name="Nuebel U."/>
            <person name="Pietschmann T."/>
            <person name="Bach T."/>
            <person name="Mueller R."/>
        </authorList>
    </citation>
    <scope>NUCLEOTIDE SEQUENCE [LARGE SCALE GENOMIC DNA]</scope>
    <source>
        <strain evidence="6 7">MSr12523</strain>
    </source>
</reference>
<dbReference type="EMBL" id="CP089982">
    <property type="protein sequence ID" value="WXA95728.1"/>
    <property type="molecule type" value="Genomic_DNA"/>
</dbReference>
<evidence type="ECO:0000256" key="1">
    <source>
        <dbReference type="ARBA" id="ARBA00007749"/>
    </source>
</evidence>
<dbReference type="PANTHER" id="PTHR42978">
    <property type="entry name" value="QUORUM-QUENCHING LACTONASE YTNP-RELATED-RELATED"/>
    <property type="match status" value="1"/>
</dbReference>